<evidence type="ECO:0000256" key="3">
    <source>
        <dbReference type="PIRSR" id="PIRSR613078-1"/>
    </source>
</evidence>
<organism evidence="5 6">
    <name type="scientific">Candidatus Iainarchaeum sp</name>
    <dbReference type="NCBI Taxonomy" id="3101447"/>
    <lineage>
        <taxon>Archaea</taxon>
        <taxon>Candidatus Iainarchaeota</taxon>
        <taxon>Candidatus Iainarchaeia</taxon>
        <taxon>Candidatus Iainarchaeales</taxon>
        <taxon>Candidatus Iainarchaeaceae</taxon>
        <taxon>Candidatus Iainarchaeum</taxon>
    </lineage>
</organism>
<keyword evidence="1" id="KW-0324">Glycolysis</keyword>
<dbReference type="SMART" id="SM00855">
    <property type="entry name" value="PGAM"/>
    <property type="match status" value="1"/>
</dbReference>
<dbReference type="PANTHER" id="PTHR48100">
    <property type="entry name" value="BROAD-SPECIFICITY PHOSPHATASE YOR283W-RELATED"/>
    <property type="match status" value="1"/>
</dbReference>
<dbReference type="Proteomes" id="UP000565078">
    <property type="component" value="Unassembled WGS sequence"/>
</dbReference>
<feature type="binding site" evidence="4">
    <location>
        <position position="57"/>
    </location>
    <ligand>
        <name>substrate</name>
    </ligand>
</feature>
<dbReference type="CDD" id="cd07067">
    <property type="entry name" value="HP_PGM_like"/>
    <property type="match status" value="1"/>
</dbReference>
<dbReference type="InterPro" id="IPR050275">
    <property type="entry name" value="PGM_Phosphatase"/>
</dbReference>
<evidence type="ECO:0000313" key="6">
    <source>
        <dbReference type="Proteomes" id="UP000565078"/>
    </source>
</evidence>
<accession>A0A7J4IYA1</accession>
<dbReference type="SUPFAM" id="SSF53254">
    <property type="entry name" value="Phosphoglycerate mutase-like"/>
    <property type="match status" value="1"/>
</dbReference>
<dbReference type="GO" id="GO:0005737">
    <property type="term" value="C:cytoplasm"/>
    <property type="evidence" value="ECO:0007669"/>
    <property type="project" value="TreeGrafter"/>
</dbReference>
<evidence type="ECO:0000256" key="4">
    <source>
        <dbReference type="PIRSR" id="PIRSR613078-2"/>
    </source>
</evidence>
<dbReference type="PROSITE" id="PS00175">
    <property type="entry name" value="PG_MUTASE"/>
    <property type="match status" value="1"/>
</dbReference>
<evidence type="ECO:0000313" key="5">
    <source>
        <dbReference type="EMBL" id="HIH09830.1"/>
    </source>
</evidence>
<reference evidence="6" key="1">
    <citation type="journal article" date="2020" name="bioRxiv">
        <title>A rank-normalized archaeal taxonomy based on genome phylogeny resolves widespread incomplete and uneven classifications.</title>
        <authorList>
            <person name="Rinke C."/>
            <person name="Chuvochina M."/>
            <person name="Mussig A.J."/>
            <person name="Chaumeil P.-A."/>
            <person name="Waite D.W."/>
            <person name="Whitman W.B."/>
            <person name="Parks D.H."/>
            <person name="Hugenholtz P."/>
        </authorList>
    </citation>
    <scope>NUCLEOTIDE SEQUENCE [LARGE SCALE GENOMIC DNA]</scope>
</reference>
<proteinExistence type="predicted"/>
<dbReference type="Pfam" id="PF00300">
    <property type="entry name" value="His_Phos_1"/>
    <property type="match status" value="1"/>
</dbReference>
<dbReference type="PIRSF" id="PIRSF000709">
    <property type="entry name" value="6PFK_2-Ptase"/>
    <property type="match status" value="1"/>
</dbReference>
<dbReference type="InterPro" id="IPR013078">
    <property type="entry name" value="His_Pase_superF_clade-1"/>
</dbReference>
<gene>
    <name evidence="5" type="ORF">HA254_04125</name>
</gene>
<dbReference type="AlphaFoldDB" id="A0A7J4IYA1"/>
<comment type="caution">
    <text evidence="5">The sequence shown here is derived from an EMBL/GenBank/DDBJ whole genome shotgun (WGS) entry which is preliminary data.</text>
</comment>
<protein>
    <submittedName>
        <fullName evidence="5">Histidine phosphatase family protein</fullName>
    </submittedName>
</protein>
<dbReference type="Gene3D" id="3.40.50.1240">
    <property type="entry name" value="Phosphoglycerate mutase-like"/>
    <property type="match status" value="1"/>
</dbReference>
<feature type="active site" description="Proton donor/acceptor" evidence="3">
    <location>
        <position position="81"/>
    </location>
</feature>
<keyword evidence="2" id="KW-0413">Isomerase</keyword>
<feature type="binding site" evidence="4">
    <location>
        <begin position="7"/>
        <end position="14"/>
    </location>
    <ligand>
        <name>substrate</name>
    </ligand>
</feature>
<name>A0A7J4IYA1_9ARCH</name>
<dbReference type="InterPro" id="IPR001345">
    <property type="entry name" value="PG/BPGM_mutase_AS"/>
</dbReference>
<dbReference type="GO" id="GO:0016791">
    <property type="term" value="F:phosphatase activity"/>
    <property type="evidence" value="ECO:0007669"/>
    <property type="project" value="TreeGrafter"/>
</dbReference>
<evidence type="ECO:0000256" key="1">
    <source>
        <dbReference type="ARBA" id="ARBA00023152"/>
    </source>
</evidence>
<dbReference type="PANTHER" id="PTHR48100:SF1">
    <property type="entry name" value="HISTIDINE PHOSPHATASE FAMILY PROTEIN-RELATED"/>
    <property type="match status" value="1"/>
</dbReference>
<dbReference type="EMBL" id="DUGC01000063">
    <property type="protein sequence ID" value="HIH09830.1"/>
    <property type="molecule type" value="Genomic_DNA"/>
</dbReference>
<evidence type="ECO:0000256" key="2">
    <source>
        <dbReference type="ARBA" id="ARBA00023235"/>
    </source>
</evidence>
<dbReference type="InterPro" id="IPR029033">
    <property type="entry name" value="His_PPase_superfam"/>
</dbReference>
<sequence>MRLVLCRHGETDYNVQRRLQGVMNTLINKRGISQAGLISQKLKDEKFDFIFSSPLKRCVQTAKIIAKPHGGKIIYRDGLAEVNLGKYTGMDRHEIEVNFPGDWSRRVDSKYSFLHEAGESYREVDEKRVKPLLSEFREKYSSRSILVITHAGICRLLLGSMLGLHPQEKMEIEFPNDCIYYIDYLPHKTFVKYYLAESKKDGTGYLHRLDDGKKMEFMKFKEQA</sequence>
<feature type="active site" description="Tele-phosphohistidine intermediate" evidence="3">
    <location>
        <position position="8"/>
    </location>
</feature>